<evidence type="ECO:0000313" key="1">
    <source>
        <dbReference type="EMBL" id="KAJ7375791.1"/>
    </source>
</evidence>
<comment type="caution">
    <text evidence="1">The sequence shown here is derived from an EMBL/GenBank/DDBJ whole genome shotgun (WGS) entry which is preliminary data.</text>
</comment>
<accession>A0A9X0CU91</accession>
<dbReference type="EMBL" id="MU826468">
    <property type="protein sequence ID" value="KAJ7375791.1"/>
    <property type="molecule type" value="Genomic_DNA"/>
</dbReference>
<sequence>VTSSRRIFGILFRTKQYVRSILDISEFPCTLYCNWSKRNEADDKNDLSHVAVEYVDFDRQSCWLAVSIAVKVHHDIKVTPSHNSVGGIDMKYVGKSSSRKSVQA</sequence>
<reference evidence="1" key="1">
    <citation type="submission" date="2023-01" db="EMBL/GenBank/DDBJ databases">
        <title>Genome assembly of the deep-sea coral Lophelia pertusa.</title>
        <authorList>
            <person name="Herrera S."/>
            <person name="Cordes E."/>
        </authorList>
    </citation>
    <scope>NUCLEOTIDE SEQUENCE</scope>
    <source>
        <strain evidence="1">USNM1676648</strain>
        <tissue evidence="1">Polyp</tissue>
    </source>
</reference>
<dbReference type="Proteomes" id="UP001163046">
    <property type="component" value="Unassembled WGS sequence"/>
</dbReference>
<protein>
    <submittedName>
        <fullName evidence="1">Uncharacterized protein</fullName>
    </submittedName>
</protein>
<feature type="non-terminal residue" evidence="1">
    <location>
        <position position="1"/>
    </location>
</feature>
<gene>
    <name evidence="1" type="ORF">OS493_038766</name>
</gene>
<keyword evidence="2" id="KW-1185">Reference proteome</keyword>
<name>A0A9X0CU91_9CNID</name>
<proteinExistence type="predicted"/>
<dbReference type="AlphaFoldDB" id="A0A9X0CU91"/>
<organism evidence="1 2">
    <name type="scientific">Desmophyllum pertusum</name>
    <dbReference type="NCBI Taxonomy" id="174260"/>
    <lineage>
        <taxon>Eukaryota</taxon>
        <taxon>Metazoa</taxon>
        <taxon>Cnidaria</taxon>
        <taxon>Anthozoa</taxon>
        <taxon>Hexacorallia</taxon>
        <taxon>Scleractinia</taxon>
        <taxon>Caryophylliina</taxon>
        <taxon>Caryophylliidae</taxon>
        <taxon>Desmophyllum</taxon>
    </lineage>
</organism>
<evidence type="ECO:0000313" key="2">
    <source>
        <dbReference type="Proteomes" id="UP001163046"/>
    </source>
</evidence>